<dbReference type="SUPFAM" id="SSF52047">
    <property type="entry name" value="RNI-like"/>
    <property type="match status" value="1"/>
</dbReference>
<organism evidence="5 7">
    <name type="scientific">Didymodactylos carnosus</name>
    <dbReference type="NCBI Taxonomy" id="1234261"/>
    <lineage>
        <taxon>Eukaryota</taxon>
        <taxon>Metazoa</taxon>
        <taxon>Spiralia</taxon>
        <taxon>Gnathifera</taxon>
        <taxon>Rotifera</taxon>
        <taxon>Eurotatoria</taxon>
        <taxon>Bdelloidea</taxon>
        <taxon>Philodinida</taxon>
        <taxon>Philodinidae</taxon>
        <taxon>Didymodactylos</taxon>
    </lineage>
</organism>
<dbReference type="InterPro" id="IPR052201">
    <property type="entry name" value="LRR-containing_regulator"/>
</dbReference>
<reference evidence="5" key="1">
    <citation type="submission" date="2021-02" db="EMBL/GenBank/DDBJ databases">
        <authorList>
            <person name="Nowell W R."/>
        </authorList>
    </citation>
    <scope>NUCLEOTIDE SEQUENCE</scope>
</reference>
<keyword evidence="2" id="KW-0862">Zinc</keyword>
<evidence type="ECO:0000313" key="6">
    <source>
        <dbReference type="EMBL" id="CAF3613758.1"/>
    </source>
</evidence>
<accession>A0A8S2CXJ7</accession>
<evidence type="ECO:0000259" key="4">
    <source>
        <dbReference type="PROSITE" id="PS50119"/>
    </source>
</evidence>
<dbReference type="Gene3D" id="3.30.160.60">
    <property type="entry name" value="Classic Zinc Finger"/>
    <property type="match status" value="1"/>
</dbReference>
<dbReference type="InterPro" id="IPR032675">
    <property type="entry name" value="LRR_dom_sf"/>
</dbReference>
<dbReference type="GO" id="GO:0008270">
    <property type="term" value="F:zinc ion binding"/>
    <property type="evidence" value="ECO:0007669"/>
    <property type="project" value="UniProtKB-KW"/>
</dbReference>
<dbReference type="Gene3D" id="4.10.640.40">
    <property type="entry name" value="Cytoplasmic polyadenylation element-binding protein, ZZ domain"/>
    <property type="match status" value="1"/>
</dbReference>
<dbReference type="Pfam" id="PF13516">
    <property type="entry name" value="LRR_6"/>
    <property type="match status" value="3"/>
</dbReference>
<dbReference type="PROSITE" id="PS50119">
    <property type="entry name" value="ZF_BBOX"/>
    <property type="match status" value="1"/>
</dbReference>
<name>A0A8S2CXJ7_9BILA</name>
<evidence type="ECO:0000313" key="5">
    <source>
        <dbReference type="EMBL" id="CAF0829211.1"/>
    </source>
</evidence>
<gene>
    <name evidence="5" type="ORF">OVA965_LOCUS6056</name>
    <name evidence="6" type="ORF">TMI583_LOCUS6052</name>
</gene>
<dbReference type="Proteomes" id="UP000677228">
    <property type="component" value="Unassembled WGS sequence"/>
</dbReference>
<evidence type="ECO:0000256" key="3">
    <source>
        <dbReference type="SAM" id="MobiDB-lite"/>
    </source>
</evidence>
<dbReference type="PANTHER" id="PTHR24111:SF0">
    <property type="entry name" value="LEUCINE-RICH REPEAT-CONTAINING PROTEIN"/>
    <property type="match status" value="1"/>
</dbReference>
<dbReference type="EMBL" id="CAJOBA010001770">
    <property type="protein sequence ID" value="CAF3613758.1"/>
    <property type="molecule type" value="Genomic_DNA"/>
</dbReference>
<dbReference type="CDD" id="cd19757">
    <property type="entry name" value="Bbox1"/>
    <property type="match status" value="1"/>
</dbReference>
<evidence type="ECO:0000313" key="7">
    <source>
        <dbReference type="Proteomes" id="UP000677228"/>
    </source>
</evidence>
<dbReference type="Gene3D" id="3.80.10.10">
    <property type="entry name" value="Ribonuclease Inhibitor"/>
    <property type="match status" value="1"/>
</dbReference>
<dbReference type="AlphaFoldDB" id="A0A8S2CXJ7"/>
<dbReference type="SMART" id="SM00368">
    <property type="entry name" value="LRR_RI"/>
    <property type="match status" value="3"/>
</dbReference>
<sequence length="495" mass="56740">MCDRCETNEAEHWCDSDCKHSFCSKCWDTIHELGQYRTHKKLPVKKKPLDVPRCGEHKDEDQSLKYWCENCSKEICGDCQKLVHKDHKFELITGYAKSLEEKTCNNLQGVQSCLTYRSNRVDQMLAEVEEESQMNQLKVTKAMASLRQLIDEQERKLLESLHKNELDDKKRIEDYKQSLQSEQQGLIEQILKFVVVCRDKNLRKLLDAKQPFSDYINRTNNRLIELKPLSRTKHHLHGLDELTDLENQIRNITLQEIPKHQNEQLRQRMANTTDRSTLNLSNMQLTNLDMELVAKELETNRVLTKLQLFTNQIDDMGAQHLADALRTNTTLTILHLHGNKIGDTGARYLAEALKANQALTKLTLNTNQIGDTGAQHLADALKTNEVESALLTSIEAKQQAEGVIRSLTGFCQTLEKDQKISLVLPKMNVMETKPDPTGNIREINFAPPVPKSQLNDDVEKMVTDAASVQALCSSDTKSFRNDPYATKKEKRYRTP</sequence>
<dbReference type="EMBL" id="CAJNOK010001770">
    <property type="protein sequence ID" value="CAF0829211.1"/>
    <property type="molecule type" value="Genomic_DNA"/>
</dbReference>
<proteinExistence type="predicted"/>
<dbReference type="SMART" id="SM00336">
    <property type="entry name" value="BBOX"/>
    <property type="match status" value="1"/>
</dbReference>
<protein>
    <recommendedName>
        <fullName evidence="4">B box-type domain-containing protein</fullName>
    </recommendedName>
</protein>
<feature type="region of interest" description="Disordered" evidence="3">
    <location>
        <begin position="476"/>
        <end position="495"/>
    </location>
</feature>
<keyword evidence="2" id="KW-0863">Zinc-finger</keyword>
<dbReference type="InterPro" id="IPR000315">
    <property type="entry name" value="Znf_B-box"/>
</dbReference>
<dbReference type="InterPro" id="IPR038446">
    <property type="entry name" value="CEBP_ZZ_sf"/>
</dbReference>
<keyword evidence="2" id="KW-0479">Metal-binding</keyword>
<comment type="caution">
    <text evidence="5">The sequence shown here is derived from an EMBL/GenBank/DDBJ whole genome shotgun (WGS) entry which is preliminary data.</text>
</comment>
<dbReference type="Proteomes" id="UP000682733">
    <property type="component" value="Unassembled WGS sequence"/>
</dbReference>
<dbReference type="InterPro" id="IPR001611">
    <property type="entry name" value="Leu-rich_rpt"/>
</dbReference>
<feature type="domain" description="B box-type" evidence="4">
    <location>
        <begin position="49"/>
        <end position="92"/>
    </location>
</feature>
<evidence type="ECO:0000256" key="2">
    <source>
        <dbReference type="PROSITE-ProRule" id="PRU00024"/>
    </source>
</evidence>
<keyword evidence="1" id="KW-0677">Repeat</keyword>
<dbReference type="PANTHER" id="PTHR24111">
    <property type="entry name" value="LEUCINE-RICH REPEAT-CONTAINING PROTEIN 34"/>
    <property type="match status" value="1"/>
</dbReference>
<evidence type="ECO:0000256" key="1">
    <source>
        <dbReference type="ARBA" id="ARBA00022737"/>
    </source>
</evidence>
<dbReference type="Pfam" id="PF00643">
    <property type="entry name" value="zf-B_box"/>
    <property type="match status" value="1"/>
</dbReference>
<dbReference type="SUPFAM" id="SSF57845">
    <property type="entry name" value="B-box zinc-binding domain"/>
    <property type="match status" value="1"/>
</dbReference>